<evidence type="ECO:0000259" key="3">
    <source>
        <dbReference type="SMART" id="SM01008"/>
    </source>
</evidence>
<dbReference type="SUPFAM" id="SSF54665">
    <property type="entry name" value="CO dehydrogenase molybdoprotein N-domain-like"/>
    <property type="match status" value="1"/>
</dbReference>
<dbReference type="InterPro" id="IPR046867">
    <property type="entry name" value="AldOxase/xan_DH_MoCoBD2"/>
</dbReference>
<evidence type="ECO:0000256" key="1">
    <source>
        <dbReference type="ARBA" id="ARBA00022505"/>
    </source>
</evidence>
<dbReference type="PANTHER" id="PTHR11908">
    <property type="entry name" value="XANTHINE DEHYDROGENASE"/>
    <property type="match status" value="1"/>
</dbReference>
<proteinExistence type="predicted"/>
<dbReference type="Pfam" id="PF20256">
    <property type="entry name" value="MoCoBD_2"/>
    <property type="match status" value="1"/>
</dbReference>
<dbReference type="SUPFAM" id="SSF56003">
    <property type="entry name" value="Molybdenum cofactor-binding domain"/>
    <property type="match status" value="1"/>
</dbReference>
<dbReference type="EMBL" id="DWZJ01000027">
    <property type="protein sequence ID" value="HJB12760.1"/>
    <property type="molecule type" value="Genomic_DNA"/>
</dbReference>
<dbReference type="InterPro" id="IPR016208">
    <property type="entry name" value="Ald_Oxase/xanthine_DH-like"/>
</dbReference>
<dbReference type="AlphaFoldDB" id="A0A9D2LIA4"/>
<dbReference type="Gene3D" id="3.30.365.10">
    <property type="entry name" value="Aldehyde oxidase/xanthine dehydrogenase, molybdopterin binding domain"/>
    <property type="match status" value="4"/>
</dbReference>
<sequence length="792" mass="85599">MMQEGRDWDRLVVRRKDTTGNERVIGHTQIRKGGIAKVTGAAQYGADMDLPGQLYAAVARSPYPHARILNIDTREAAALPGVRAVITGEDCPTLFGSFIADQPIVARGKVRYQGEPVAAVAADTQEIAREAAELIRVEYEQLPVVNDLETSMKNEVLVHEDWSQYDCSSACFPVQGTNIGDQYHLKKGDVEAGFAQADEIVESDFTCGMLQHTTIETHTATAQADPISGEIHVWVPAQSPFSNRGLIAKTFHVPLEKVRLTVTEIGGGFGGKYEAKCEPIAVALSLKAKGRPVKLTYGRHEEFAATVCRSPVHIHMKTGVKRDGTLTAQKVDIQWDAGAYVTTNPRVDYNAGFAANGPYKIPNAQVDAYVYMTNKTLGTAYRGFGVTEVATAHERQMDLIAERLGMDPLELRLKNVLQNGDVGITGEIMQTMAVKECLEAAAANIGWKDLPDRWVDEAGNLCGKGIACFNKLTGTPSTTSVLVKMNENGSLYIMSASTEMGQGVTTTLPQIAAETLGMDLEKISVAPVDTAITPYDKTTTSSRSTFHSGNAVLEACKDIKGQLCRLAAIKFGVAPEDVIYTADGYLQSRSQPEQRIHINDVGASGILHEQPPVVAVGRYGTSDIFDPPPVEGRQSKRPTVMWMHGAQAAIVAVDPKTGRVHVKKVGAAHDVGKAINPTGCLQQIEGSIIMGLGHALMEEMIYEDGKLRNGNMVDYKVPTFMDSDVEMKITLVEQAHPEGPYGVKGIGEPGLAPTAAAIVNAVCHACDADFTSIPIKPEHILFRKERGHASEI</sequence>
<dbReference type="InterPro" id="IPR008274">
    <property type="entry name" value="AldOxase/xan_DH_MoCoBD1"/>
</dbReference>
<dbReference type="Pfam" id="PF02738">
    <property type="entry name" value="MoCoBD_1"/>
    <property type="match status" value="1"/>
</dbReference>
<dbReference type="PANTHER" id="PTHR11908:SF132">
    <property type="entry name" value="ALDEHYDE OXIDASE 1-RELATED"/>
    <property type="match status" value="1"/>
</dbReference>
<name>A0A9D2LIA4_9FIRM</name>
<dbReference type="Proteomes" id="UP000823824">
    <property type="component" value="Unassembled WGS sequence"/>
</dbReference>
<evidence type="ECO:0000313" key="5">
    <source>
        <dbReference type="Proteomes" id="UP000823824"/>
    </source>
</evidence>
<keyword evidence="2" id="KW-0560">Oxidoreductase</keyword>
<dbReference type="GO" id="GO:0005506">
    <property type="term" value="F:iron ion binding"/>
    <property type="evidence" value="ECO:0007669"/>
    <property type="project" value="InterPro"/>
</dbReference>
<reference evidence="4" key="1">
    <citation type="journal article" date="2021" name="PeerJ">
        <title>Extensive microbial diversity within the chicken gut microbiome revealed by metagenomics and culture.</title>
        <authorList>
            <person name="Gilroy R."/>
            <person name="Ravi A."/>
            <person name="Getino M."/>
            <person name="Pursley I."/>
            <person name="Horton D.L."/>
            <person name="Alikhan N.F."/>
            <person name="Baker D."/>
            <person name="Gharbi K."/>
            <person name="Hall N."/>
            <person name="Watson M."/>
            <person name="Adriaenssens E.M."/>
            <person name="Foster-Nyarko E."/>
            <person name="Jarju S."/>
            <person name="Secka A."/>
            <person name="Antonio M."/>
            <person name="Oren A."/>
            <person name="Chaudhuri R.R."/>
            <person name="La Ragione R."/>
            <person name="Hildebrand F."/>
            <person name="Pallen M.J."/>
        </authorList>
    </citation>
    <scope>NUCLEOTIDE SEQUENCE</scope>
    <source>
        <strain evidence="4">ChiBcec18-1249</strain>
    </source>
</reference>
<reference evidence="4" key="2">
    <citation type="submission" date="2021-04" db="EMBL/GenBank/DDBJ databases">
        <authorList>
            <person name="Gilroy R."/>
        </authorList>
    </citation>
    <scope>NUCLEOTIDE SEQUENCE</scope>
    <source>
        <strain evidence="4">ChiBcec18-1249</strain>
    </source>
</reference>
<feature type="domain" description="Aldehyde oxidase/xanthine dehydrogenase a/b hammerhead" evidence="3">
    <location>
        <begin position="39"/>
        <end position="143"/>
    </location>
</feature>
<evidence type="ECO:0000256" key="2">
    <source>
        <dbReference type="ARBA" id="ARBA00023002"/>
    </source>
</evidence>
<comment type="caution">
    <text evidence="4">The sequence shown here is derived from an EMBL/GenBank/DDBJ whole genome shotgun (WGS) entry which is preliminary data.</text>
</comment>
<dbReference type="Gene3D" id="3.90.1170.50">
    <property type="entry name" value="Aldehyde oxidase/xanthine dehydrogenase, a/b hammerhead"/>
    <property type="match status" value="1"/>
</dbReference>
<gene>
    <name evidence="4" type="ORF">H9787_03485</name>
</gene>
<dbReference type="InterPro" id="IPR036856">
    <property type="entry name" value="Ald_Oxase/Xan_DH_a/b_sf"/>
</dbReference>
<protein>
    <submittedName>
        <fullName evidence="4">Xanthine dehydrogenase family protein molybdopterin-binding subunit</fullName>
    </submittedName>
</protein>
<dbReference type="Pfam" id="PF01315">
    <property type="entry name" value="Ald_Xan_dh_C"/>
    <property type="match status" value="1"/>
</dbReference>
<dbReference type="GO" id="GO:0016491">
    <property type="term" value="F:oxidoreductase activity"/>
    <property type="evidence" value="ECO:0007669"/>
    <property type="project" value="UniProtKB-KW"/>
</dbReference>
<dbReference type="SMART" id="SM01008">
    <property type="entry name" value="Ald_Xan_dh_C"/>
    <property type="match status" value="1"/>
</dbReference>
<dbReference type="InterPro" id="IPR000674">
    <property type="entry name" value="Ald_Oxase/Xan_DH_a/b"/>
</dbReference>
<evidence type="ECO:0000313" key="4">
    <source>
        <dbReference type="EMBL" id="HJB12760.1"/>
    </source>
</evidence>
<organism evidence="4 5">
    <name type="scientific">Candidatus Oscillibacter excrementigallinarum</name>
    <dbReference type="NCBI Taxonomy" id="2838716"/>
    <lineage>
        <taxon>Bacteria</taxon>
        <taxon>Bacillati</taxon>
        <taxon>Bacillota</taxon>
        <taxon>Clostridia</taxon>
        <taxon>Eubacteriales</taxon>
        <taxon>Oscillospiraceae</taxon>
        <taxon>Oscillibacter</taxon>
    </lineage>
</organism>
<accession>A0A9D2LIA4</accession>
<keyword evidence="1" id="KW-0500">Molybdenum</keyword>
<dbReference type="InterPro" id="IPR037165">
    <property type="entry name" value="AldOxase/xan_DH_Mopterin-bd_sf"/>
</dbReference>